<keyword evidence="6 9" id="KW-0067">ATP-binding</keyword>
<dbReference type="KEGG" id="moc:BB934_42010"/>
<dbReference type="SMART" id="SM00382">
    <property type="entry name" value="AAA"/>
    <property type="match status" value="1"/>
</dbReference>
<evidence type="ECO:0000256" key="5">
    <source>
        <dbReference type="ARBA" id="ARBA00022741"/>
    </source>
</evidence>
<geneLocation type="plasmid" evidence="9">
    <name>unnamed2</name>
</geneLocation>
<gene>
    <name evidence="9" type="primary">dppD</name>
    <name evidence="9" type="ORF">BB934_42010</name>
</gene>
<dbReference type="InterPro" id="IPR003593">
    <property type="entry name" value="AAA+_ATPase"/>
</dbReference>
<organism evidence="9">
    <name type="scientific">Microvirga ossetica</name>
    <dbReference type="NCBI Taxonomy" id="1882682"/>
    <lineage>
        <taxon>Bacteria</taxon>
        <taxon>Pseudomonadati</taxon>
        <taxon>Pseudomonadota</taxon>
        <taxon>Alphaproteobacteria</taxon>
        <taxon>Hyphomicrobiales</taxon>
        <taxon>Methylobacteriaceae</taxon>
        <taxon>Microvirga</taxon>
    </lineage>
</organism>
<dbReference type="OrthoDB" id="9802264at2"/>
<evidence type="ECO:0000256" key="7">
    <source>
        <dbReference type="ARBA" id="ARBA00023136"/>
    </source>
</evidence>
<reference evidence="9" key="1">
    <citation type="submission" date="2016-07" db="EMBL/GenBank/DDBJ databases">
        <title>Microvirga ossetica sp. nov. a new species of rhizobia isolated from root nodules of the legume species Vicia alpestris Steven originated from North Ossetia region in the Caucasus.</title>
        <authorList>
            <person name="Safronova V.I."/>
            <person name="Kuznetsova I.G."/>
            <person name="Sazanova A.L."/>
            <person name="Belimov A."/>
            <person name="Andronov E."/>
            <person name="Osledkin Y.S."/>
            <person name="Onishchuk O.P."/>
            <person name="Kurchak O.N."/>
            <person name="Shaposhnikov A.I."/>
            <person name="Willems A."/>
            <person name="Tikhonovich I.A."/>
        </authorList>
    </citation>
    <scope>NUCLEOTIDE SEQUENCE [LARGE SCALE GENOMIC DNA]</scope>
    <source>
        <strain evidence="9">V5/3M</strain>
        <plasmid evidence="9">unnamed2</plasmid>
    </source>
</reference>
<dbReference type="InterPro" id="IPR017871">
    <property type="entry name" value="ABC_transporter-like_CS"/>
</dbReference>
<dbReference type="Pfam" id="PF00005">
    <property type="entry name" value="ABC_tran"/>
    <property type="match status" value="1"/>
</dbReference>
<keyword evidence="3" id="KW-0813">Transport</keyword>
<feature type="domain" description="ABC transporter" evidence="8">
    <location>
        <begin position="19"/>
        <end position="269"/>
    </location>
</feature>
<keyword evidence="5" id="KW-0547">Nucleotide-binding</keyword>
<dbReference type="GO" id="GO:0015833">
    <property type="term" value="P:peptide transport"/>
    <property type="evidence" value="ECO:0007669"/>
    <property type="project" value="InterPro"/>
</dbReference>
<dbReference type="GO" id="GO:0005886">
    <property type="term" value="C:plasma membrane"/>
    <property type="evidence" value="ECO:0007669"/>
    <property type="project" value="UniProtKB-SubCell"/>
</dbReference>
<dbReference type="EMBL" id="CP016619">
    <property type="protein sequence ID" value="ANY84725.1"/>
    <property type="molecule type" value="Genomic_DNA"/>
</dbReference>
<accession>A0A1B2EXL9</accession>
<evidence type="ECO:0000256" key="1">
    <source>
        <dbReference type="ARBA" id="ARBA00004417"/>
    </source>
</evidence>
<dbReference type="SUPFAM" id="SSF52540">
    <property type="entry name" value="P-loop containing nucleoside triphosphate hydrolases"/>
    <property type="match status" value="1"/>
</dbReference>
<dbReference type="NCBIfam" id="TIGR01727">
    <property type="entry name" value="oligo_HPY"/>
    <property type="match status" value="1"/>
</dbReference>
<dbReference type="InterPro" id="IPR013563">
    <property type="entry name" value="Oligopep_ABC_C"/>
</dbReference>
<keyword evidence="4" id="KW-1003">Cell membrane</keyword>
<evidence type="ECO:0000256" key="2">
    <source>
        <dbReference type="ARBA" id="ARBA00005417"/>
    </source>
</evidence>
<evidence type="ECO:0000256" key="4">
    <source>
        <dbReference type="ARBA" id="ARBA00022475"/>
    </source>
</evidence>
<comment type="similarity">
    <text evidence="2">Belongs to the ABC transporter superfamily.</text>
</comment>
<keyword evidence="7" id="KW-0472">Membrane</keyword>
<evidence type="ECO:0000259" key="8">
    <source>
        <dbReference type="PROSITE" id="PS50893"/>
    </source>
</evidence>
<dbReference type="CDD" id="cd03257">
    <property type="entry name" value="ABC_NikE_OppD_transporters"/>
    <property type="match status" value="1"/>
</dbReference>
<proteinExistence type="inferred from homology"/>
<dbReference type="PANTHER" id="PTHR43297:SF2">
    <property type="entry name" value="DIPEPTIDE TRANSPORT ATP-BINDING PROTEIN DPPD"/>
    <property type="match status" value="1"/>
</dbReference>
<evidence type="ECO:0000256" key="6">
    <source>
        <dbReference type="ARBA" id="ARBA00022840"/>
    </source>
</evidence>
<keyword evidence="9" id="KW-0614">Plasmid</keyword>
<dbReference type="Pfam" id="PF08352">
    <property type="entry name" value="oligo_HPY"/>
    <property type="match status" value="1"/>
</dbReference>
<dbReference type="GO" id="GO:0016887">
    <property type="term" value="F:ATP hydrolysis activity"/>
    <property type="evidence" value="ECO:0007669"/>
    <property type="project" value="InterPro"/>
</dbReference>
<evidence type="ECO:0000313" key="9">
    <source>
        <dbReference type="EMBL" id="ANY84725.1"/>
    </source>
</evidence>
<dbReference type="InterPro" id="IPR003439">
    <property type="entry name" value="ABC_transporter-like_ATP-bd"/>
</dbReference>
<dbReference type="AlphaFoldDB" id="A0A1B2EXL9"/>
<dbReference type="GO" id="GO:0005524">
    <property type="term" value="F:ATP binding"/>
    <property type="evidence" value="ECO:0007669"/>
    <property type="project" value="UniProtKB-KW"/>
</dbReference>
<evidence type="ECO:0000256" key="3">
    <source>
        <dbReference type="ARBA" id="ARBA00022448"/>
    </source>
</evidence>
<comment type="subcellular location">
    <subcellularLocation>
        <location evidence="1">Cell inner membrane</location>
        <topology evidence="1">Peripheral membrane protein</topology>
    </subcellularLocation>
</comment>
<name>A0A1B2EXL9_9HYPH</name>
<dbReference type="FunFam" id="3.40.50.300:FF:000016">
    <property type="entry name" value="Oligopeptide ABC transporter ATP-binding component"/>
    <property type="match status" value="1"/>
</dbReference>
<sequence>MEKSTSAAEAHPRPGQPLLEISNLQVSVPDAPNVEPIIDGISLRINAGEVVALVGESGSGKSMTALSLMQLLPTGLKATAGTIMFDGEDILTMSQRQLNHLRGGRVAMLFQQPQAMLDPTSRIGTQVAEPMRIHRHVDRTTAKARVLELLGEVGIPDPRARVDCFSYELSGGMAQRVMIAAALSANPDLLIADEPTTALDVTVQAQILKLLDDERRKRKLAVLLITHDLSIVSALADRVAVMYSGRIVEEGPTQRILKSPQHPYTKALIQCSLLKADEEGNLFSIPGGAAQARDLHKGCRFLPRCGTAASGNLHERCTGLEPALDSYNDCCKARCWAVRPDGAHSDVHEERRP</sequence>
<dbReference type="Gene3D" id="3.40.50.300">
    <property type="entry name" value="P-loop containing nucleotide triphosphate hydrolases"/>
    <property type="match status" value="1"/>
</dbReference>
<dbReference type="GO" id="GO:0055085">
    <property type="term" value="P:transmembrane transport"/>
    <property type="evidence" value="ECO:0007669"/>
    <property type="project" value="UniProtKB-ARBA"/>
</dbReference>
<dbReference type="InterPro" id="IPR027417">
    <property type="entry name" value="P-loop_NTPase"/>
</dbReference>
<dbReference type="PROSITE" id="PS00211">
    <property type="entry name" value="ABC_TRANSPORTER_1"/>
    <property type="match status" value="1"/>
</dbReference>
<dbReference type="PROSITE" id="PS50893">
    <property type="entry name" value="ABC_TRANSPORTER_2"/>
    <property type="match status" value="1"/>
</dbReference>
<dbReference type="PANTHER" id="PTHR43297">
    <property type="entry name" value="OLIGOPEPTIDE TRANSPORT ATP-BINDING PROTEIN APPD"/>
    <property type="match status" value="1"/>
</dbReference>
<protein>
    <submittedName>
        <fullName evidence="9">Dipeptide ABC transporter ATP-binding protein DppD</fullName>
    </submittedName>
</protein>
<dbReference type="InterPro" id="IPR050388">
    <property type="entry name" value="ABC_Ni/Peptide_Import"/>
</dbReference>